<keyword evidence="3" id="KW-1185">Reference proteome</keyword>
<proteinExistence type="predicted"/>
<evidence type="ECO:0000313" key="2">
    <source>
        <dbReference type="EMBL" id="OQE78625.1"/>
    </source>
</evidence>
<reference evidence="3" key="1">
    <citation type="journal article" date="2017" name="Nat. Microbiol.">
        <title>Global analysis of biosynthetic gene clusters reveals vast potential of secondary metabolite production in Penicillium species.</title>
        <authorList>
            <person name="Nielsen J.C."/>
            <person name="Grijseels S."/>
            <person name="Prigent S."/>
            <person name="Ji B."/>
            <person name="Dainat J."/>
            <person name="Nielsen K.F."/>
            <person name="Frisvad J.C."/>
            <person name="Workman M."/>
            <person name="Nielsen J."/>
        </authorList>
    </citation>
    <scope>NUCLEOTIDE SEQUENCE [LARGE SCALE GENOMIC DNA]</scope>
    <source>
        <strain evidence="3">IBT 13039</strain>
    </source>
</reference>
<evidence type="ECO:0000313" key="3">
    <source>
        <dbReference type="Proteomes" id="UP000191691"/>
    </source>
</evidence>
<protein>
    <submittedName>
        <fullName evidence="2">Uncharacterized protein</fullName>
    </submittedName>
</protein>
<evidence type="ECO:0000256" key="1">
    <source>
        <dbReference type="SAM" id="MobiDB-lite"/>
    </source>
</evidence>
<dbReference type="EMBL" id="MOOB01000055">
    <property type="protein sequence ID" value="OQE78625.1"/>
    <property type="molecule type" value="Genomic_DNA"/>
</dbReference>
<comment type="caution">
    <text evidence="2">The sequence shown here is derived from an EMBL/GenBank/DDBJ whole genome shotgun (WGS) entry which is preliminary data.</text>
</comment>
<feature type="region of interest" description="Disordered" evidence="1">
    <location>
        <begin position="26"/>
        <end position="57"/>
    </location>
</feature>
<gene>
    <name evidence="2" type="ORF">PENNAL_c0055G05262</name>
</gene>
<name>A0A1V6XU37_PENNA</name>
<dbReference type="Proteomes" id="UP000191691">
    <property type="component" value="Unassembled WGS sequence"/>
</dbReference>
<accession>A0A1V6XU37</accession>
<feature type="compositionally biased region" description="Basic and acidic residues" evidence="1">
    <location>
        <begin position="30"/>
        <end position="57"/>
    </location>
</feature>
<dbReference type="AlphaFoldDB" id="A0A1V6XU37"/>
<sequence length="117" mass="12978">MESRVLTWDPNEYTLSHIDIAKTRAAKQAKKAEEGKEQEEGKEDEPKSEDKKVEVDAIDVRPIDTDVEQMAGKLAELADYLADTALLLPSYSELLSISSILTPVAQFYGGTTEGYIE</sequence>
<organism evidence="2 3">
    <name type="scientific">Penicillium nalgiovense</name>
    <dbReference type="NCBI Taxonomy" id="60175"/>
    <lineage>
        <taxon>Eukaryota</taxon>
        <taxon>Fungi</taxon>
        <taxon>Dikarya</taxon>
        <taxon>Ascomycota</taxon>
        <taxon>Pezizomycotina</taxon>
        <taxon>Eurotiomycetes</taxon>
        <taxon>Eurotiomycetidae</taxon>
        <taxon>Eurotiales</taxon>
        <taxon>Aspergillaceae</taxon>
        <taxon>Penicillium</taxon>
    </lineage>
</organism>